<dbReference type="Gene3D" id="3.55.50.30">
    <property type="match status" value="1"/>
</dbReference>
<gene>
    <name evidence="3" type="ORF">KH389_09180</name>
</gene>
<dbReference type="PANTHER" id="PTHR30273:SF2">
    <property type="entry name" value="PROTEIN FECR"/>
    <property type="match status" value="1"/>
</dbReference>
<dbReference type="Proteomes" id="UP000678154">
    <property type="component" value="Chromosome"/>
</dbReference>
<organism evidence="3 4">
    <name type="scientific">Pseudomonas qingdaonensis</name>
    <dbReference type="NCBI Taxonomy" id="2056231"/>
    <lineage>
        <taxon>Bacteria</taxon>
        <taxon>Pseudomonadati</taxon>
        <taxon>Pseudomonadota</taxon>
        <taxon>Gammaproteobacteria</taxon>
        <taxon>Pseudomonadales</taxon>
        <taxon>Pseudomonadaceae</taxon>
        <taxon>Pseudomonas</taxon>
    </lineage>
</organism>
<name>A0ABX8DWL4_9PSED</name>
<evidence type="ECO:0000313" key="4">
    <source>
        <dbReference type="Proteomes" id="UP000678154"/>
    </source>
</evidence>
<dbReference type="Pfam" id="PF04773">
    <property type="entry name" value="FecR"/>
    <property type="match status" value="1"/>
</dbReference>
<dbReference type="EMBL" id="CP074676">
    <property type="protein sequence ID" value="QVL20728.1"/>
    <property type="molecule type" value="Genomic_DNA"/>
</dbReference>
<dbReference type="RefSeq" id="WP_213607247.1">
    <property type="nucleotide sequence ID" value="NZ_CP074676.1"/>
</dbReference>
<dbReference type="PANTHER" id="PTHR30273">
    <property type="entry name" value="PERIPLASMIC SIGNAL SENSOR AND SIGMA FACTOR ACTIVATOR FECR-RELATED"/>
    <property type="match status" value="1"/>
</dbReference>
<dbReference type="InterPro" id="IPR006860">
    <property type="entry name" value="FecR"/>
</dbReference>
<feature type="domain" description="FecR N-terminal" evidence="2">
    <location>
        <begin position="19"/>
        <end position="61"/>
    </location>
</feature>
<dbReference type="InterPro" id="IPR012373">
    <property type="entry name" value="Ferrdict_sens_TM"/>
</dbReference>
<feature type="domain" description="FecR protein" evidence="1">
    <location>
        <begin position="108"/>
        <end position="197"/>
    </location>
</feature>
<sequence length="317" mass="35326">MRRESSGFCSGKASTVLTEQALQWLVDLHSGDAEAPAWDAYLQWCETSPQHQHAAHAAERLWERLGSALERPPASSRRVPLLGLTIALSLAGGLYWQAQTQGWVADQVTALGEHRTLNLADGSRLELAPHTRVDIDLEGDRRVLRLYAGELFVQVAADAQRPFEVLAGNGRMRALGTGFDVRREGEQVRMVVTEHSVRVTLEGDAQAVDVDAGQAVQFGPHGLEDAQAVDIASATAWRRDRLVFNQQPLGEVLEQIGHYHRGLIWVRDNDLRRLPVTGVVATDDTHAQLQLLQRTLPLRVRQFPWLTVIERDDARQK</sequence>
<dbReference type="PIRSF" id="PIRSF018266">
    <property type="entry name" value="FecR"/>
    <property type="match status" value="1"/>
</dbReference>
<dbReference type="Gene3D" id="2.60.120.1440">
    <property type="match status" value="1"/>
</dbReference>
<dbReference type="InterPro" id="IPR032623">
    <property type="entry name" value="FecR_N"/>
</dbReference>
<keyword evidence="4" id="KW-1185">Reference proteome</keyword>
<reference evidence="3 4" key="1">
    <citation type="journal article" date="2016" name="J. Hazard. Mater.">
        <title>A newly isolated Pseudomonas putida S-1 strain for batch-mode-propanethiol degradation and continuous treatment of propanethiol-containing waste gas.</title>
        <authorList>
            <person name="Chen D.Z."/>
            <person name="Sun Y.M."/>
            <person name="Han L.M."/>
            <person name="Chen J."/>
            <person name="Ye J.X."/>
            <person name="Chen J.M."/>
        </authorList>
    </citation>
    <scope>NUCLEOTIDE SEQUENCE [LARGE SCALE GENOMIC DNA]</scope>
    <source>
        <strain evidence="3 4">S-1</strain>
    </source>
</reference>
<evidence type="ECO:0000259" key="2">
    <source>
        <dbReference type="Pfam" id="PF16220"/>
    </source>
</evidence>
<dbReference type="GeneID" id="87480416"/>
<proteinExistence type="predicted"/>
<protein>
    <submittedName>
        <fullName evidence="3">FecR family protein</fullName>
    </submittedName>
</protein>
<evidence type="ECO:0000313" key="3">
    <source>
        <dbReference type="EMBL" id="QVL20728.1"/>
    </source>
</evidence>
<dbReference type="Pfam" id="PF16220">
    <property type="entry name" value="DUF4880"/>
    <property type="match status" value="1"/>
</dbReference>
<evidence type="ECO:0000259" key="1">
    <source>
        <dbReference type="Pfam" id="PF04773"/>
    </source>
</evidence>
<accession>A0ABX8DWL4</accession>